<organism evidence="1 3">
    <name type="scientific">Didymodactylos carnosus</name>
    <dbReference type="NCBI Taxonomy" id="1234261"/>
    <lineage>
        <taxon>Eukaryota</taxon>
        <taxon>Metazoa</taxon>
        <taxon>Spiralia</taxon>
        <taxon>Gnathifera</taxon>
        <taxon>Rotifera</taxon>
        <taxon>Eurotatoria</taxon>
        <taxon>Bdelloidea</taxon>
        <taxon>Philodinida</taxon>
        <taxon>Philodinidae</taxon>
        <taxon>Didymodactylos</taxon>
    </lineage>
</organism>
<name>A0A8S2F1R9_9BILA</name>
<comment type="caution">
    <text evidence="1">The sequence shown here is derived from an EMBL/GenBank/DDBJ whole genome shotgun (WGS) entry which is preliminary data.</text>
</comment>
<protein>
    <submittedName>
        <fullName evidence="1">Uncharacterized protein</fullName>
    </submittedName>
</protein>
<dbReference type="Proteomes" id="UP000682733">
    <property type="component" value="Unassembled WGS sequence"/>
</dbReference>
<gene>
    <name evidence="1" type="ORF">OVA965_LOCUS29320</name>
    <name evidence="2" type="ORF">TMI583_LOCUS30090</name>
</gene>
<accession>A0A8S2F1R9</accession>
<dbReference type="EMBL" id="CAJOBA010042160">
    <property type="protein sequence ID" value="CAF4127894.1"/>
    <property type="molecule type" value="Genomic_DNA"/>
</dbReference>
<evidence type="ECO:0000313" key="3">
    <source>
        <dbReference type="Proteomes" id="UP000677228"/>
    </source>
</evidence>
<dbReference type="EMBL" id="CAJNOK010020561">
    <property type="protein sequence ID" value="CAF1318441.1"/>
    <property type="molecule type" value="Genomic_DNA"/>
</dbReference>
<evidence type="ECO:0000313" key="2">
    <source>
        <dbReference type="EMBL" id="CAF4127894.1"/>
    </source>
</evidence>
<evidence type="ECO:0000313" key="1">
    <source>
        <dbReference type="EMBL" id="CAF1318441.1"/>
    </source>
</evidence>
<dbReference type="AlphaFoldDB" id="A0A8S2F1R9"/>
<dbReference type="Proteomes" id="UP000677228">
    <property type="component" value="Unassembled WGS sequence"/>
</dbReference>
<reference evidence="1" key="1">
    <citation type="submission" date="2021-02" db="EMBL/GenBank/DDBJ databases">
        <authorList>
            <person name="Nowell W R."/>
        </authorList>
    </citation>
    <scope>NUCLEOTIDE SEQUENCE</scope>
</reference>
<proteinExistence type="predicted"/>
<sequence>MANWLHKESDVYQILQEGYDSSQPSEYSRTRLDYSSNYTQSKCADVDSFFDTPIIQASYDFNELIRSLAIDKKTKENHLPLQIVGYLKSQDVNHIFYTCNEKSPYLTVPFIKKDPDILLRAREDDLKFLPFYISGVIEINKKTKKHRVLTRTDVGQLIEYLDIILHLTPKRSYIFGLLIDFHTSVIVRGDIKEGNDEYPSTTFESFETTDGDTLTKFSEIVLIDKGP</sequence>